<dbReference type="GO" id="GO:0005739">
    <property type="term" value="C:mitochondrion"/>
    <property type="evidence" value="ECO:0007669"/>
    <property type="project" value="TreeGrafter"/>
</dbReference>
<evidence type="ECO:0000256" key="4">
    <source>
        <dbReference type="ARBA" id="ARBA00023054"/>
    </source>
</evidence>
<evidence type="ECO:0000313" key="9">
    <source>
        <dbReference type="WBParaSite" id="MCU_006754-RA"/>
    </source>
</evidence>
<keyword evidence="3 6" id="KW-1133">Transmembrane helix</keyword>
<sequence>MLSALALRRLVVIRGSIWTAPLGCYHSTIVYSYPLSFTKPLVTPSYLPFTVTDRSNVFEFHQPDVLSNQNRFLSVKARKPEPDAPLANEPAIKPPQKLTLLQRFKDAYKVYGKVLIVVHGVTSAAWLGVFYLIAFSGLNVAELLQNLHVPDWVLKPFNAAGGSVGLFASAYILYKVAAPIRYGLTLWLTPIIVHRLRAAGRLPPLAESDRLRNLVREGVTETKIKLRRTRRSWKSKRPVKIFRSK</sequence>
<dbReference type="PANTHER" id="PTHR21377:SF1">
    <property type="entry name" value="PROTEIN FAM210A"/>
    <property type="match status" value="1"/>
</dbReference>
<keyword evidence="7" id="KW-0732">Signal</keyword>
<comment type="subcellular location">
    <subcellularLocation>
        <location evidence="1">Membrane</location>
        <topology evidence="1">Single-pass membrane protein</topology>
    </subcellularLocation>
</comment>
<keyword evidence="4" id="KW-0175">Coiled coil</keyword>
<dbReference type="InterPro" id="IPR009688">
    <property type="entry name" value="FAM210A/B-like_dom"/>
</dbReference>
<evidence type="ECO:0000256" key="7">
    <source>
        <dbReference type="SAM" id="SignalP"/>
    </source>
</evidence>
<feature type="domain" description="DUF1279" evidence="8">
    <location>
        <begin position="102"/>
        <end position="191"/>
    </location>
</feature>
<proteinExistence type="predicted"/>
<name>A0A5K3FB12_MESCO</name>
<dbReference type="WBParaSite" id="MCU_006754-RA">
    <property type="protein sequence ID" value="MCU_006754-RA"/>
    <property type="gene ID" value="MCU_006754"/>
</dbReference>
<feature type="chain" id="PRO_5024353990" evidence="7">
    <location>
        <begin position="20"/>
        <end position="245"/>
    </location>
</feature>
<reference evidence="9" key="1">
    <citation type="submission" date="2019-11" db="UniProtKB">
        <authorList>
            <consortium name="WormBaseParasite"/>
        </authorList>
    </citation>
    <scope>IDENTIFICATION</scope>
</reference>
<keyword evidence="2 6" id="KW-0812">Transmembrane</keyword>
<feature type="signal peptide" evidence="7">
    <location>
        <begin position="1"/>
        <end position="19"/>
    </location>
</feature>
<organism evidence="9">
    <name type="scientific">Mesocestoides corti</name>
    <name type="common">Flatworm</name>
    <dbReference type="NCBI Taxonomy" id="53468"/>
    <lineage>
        <taxon>Eukaryota</taxon>
        <taxon>Metazoa</taxon>
        <taxon>Spiralia</taxon>
        <taxon>Lophotrochozoa</taxon>
        <taxon>Platyhelminthes</taxon>
        <taxon>Cestoda</taxon>
        <taxon>Eucestoda</taxon>
        <taxon>Cyclophyllidea</taxon>
        <taxon>Mesocestoididae</taxon>
        <taxon>Mesocestoides</taxon>
    </lineage>
</organism>
<feature type="transmembrane region" description="Helical" evidence="6">
    <location>
        <begin position="153"/>
        <end position="174"/>
    </location>
</feature>
<feature type="transmembrane region" description="Helical" evidence="6">
    <location>
        <begin position="110"/>
        <end position="133"/>
    </location>
</feature>
<evidence type="ECO:0000256" key="3">
    <source>
        <dbReference type="ARBA" id="ARBA00022989"/>
    </source>
</evidence>
<keyword evidence="5 6" id="KW-0472">Membrane</keyword>
<dbReference type="GO" id="GO:0016020">
    <property type="term" value="C:membrane"/>
    <property type="evidence" value="ECO:0007669"/>
    <property type="project" value="UniProtKB-SubCell"/>
</dbReference>
<accession>A0A5K3FB12</accession>
<dbReference type="Pfam" id="PF06916">
    <property type="entry name" value="FAM210A-B_dom"/>
    <property type="match status" value="1"/>
</dbReference>
<evidence type="ECO:0000256" key="5">
    <source>
        <dbReference type="ARBA" id="ARBA00023136"/>
    </source>
</evidence>
<dbReference type="InterPro" id="IPR045866">
    <property type="entry name" value="FAM210A/B-like"/>
</dbReference>
<evidence type="ECO:0000256" key="2">
    <source>
        <dbReference type="ARBA" id="ARBA00022692"/>
    </source>
</evidence>
<protein>
    <submittedName>
        <fullName evidence="9">DUF1279 domain-containing protein</fullName>
    </submittedName>
</protein>
<evidence type="ECO:0000259" key="8">
    <source>
        <dbReference type="Pfam" id="PF06916"/>
    </source>
</evidence>
<dbReference type="PANTHER" id="PTHR21377">
    <property type="entry name" value="PROTEIN FAM210B, MITOCHONDRIAL"/>
    <property type="match status" value="1"/>
</dbReference>
<evidence type="ECO:0000256" key="6">
    <source>
        <dbReference type="SAM" id="Phobius"/>
    </source>
</evidence>
<evidence type="ECO:0000256" key="1">
    <source>
        <dbReference type="ARBA" id="ARBA00004167"/>
    </source>
</evidence>
<dbReference type="AlphaFoldDB" id="A0A5K3FB12"/>